<gene>
    <name evidence="4" type="ORF">ACFQDO_08615</name>
</gene>
<dbReference type="Pfam" id="PF00892">
    <property type="entry name" value="EamA"/>
    <property type="match status" value="2"/>
</dbReference>
<dbReference type="Proteomes" id="UP001596189">
    <property type="component" value="Unassembled WGS sequence"/>
</dbReference>
<keyword evidence="2" id="KW-1133">Transmembrane helix</keyword>
<feature type="transmembrane region" description="Helical" evidence="2">
    <location>
        <begin position="133"/>
        <end position="154"/>
    </location>
</feature>
<feature type="transmembrane region" description="Helical" evidence="2">
    <location>
        <begin position="160"/>
        <end position="179"/>
    </location>
</feature>
<keyword evidence="2" id="KW-0472">Membrane</keyword>
<dbReference type="PANTHER" id="PTHR12715:SF4">
    <property type="entry name" value="EAMA DOMAIN-CONTAINING PROTEIN"/>
    <property type="match status" value="1"/>
</dbReference>
<comment type="similarity">
    <text evidence="1">Belongs to the EamA transporter family.</text>
</comment>
<comment type="caution">
    <text evidence="4">The sequence shown here is derived from an EMBL/GenBank/DDBJ whole genome shotgun (WGS) entry which is preliminary data.</text>
</comment>
<evidence type="ECO:0000256" key="1">
    <source>
        <dbReference type="ARBA" id="ARBA00007362"/>
    </source>
</evidence>
<feature type="transmembrane region" description="Helical" evidence="2">
    <location>
        <begin position="191"/>
        <end position="211"/>
    </location>
</feature>
<protein>
    <submittedName>
        <fullName evidence="4">DMT family transporter</fullName>
    </submittedName>
</protein>
<accession>A0ABW1JDE7</accession>
<organism evidence="4 5">
    <name type="scientific">Angustibacter luteus</name>
    <dbReference type="NCBI Taxonomy" id="658456"/>
    <lineage>
        <taxon>Bacteria</taxon>
        <taxon>Bacillati</taxon>
        <taxon>Actinomycetota</taxon>
        <taxon>Actinomycetes</taxon>
        <taxon>Kineosporiales</taxon>
        <taxon>Kineosporiaceae</taxon>
    </lineage>
</organism>
<dbReference type="InterPro" id="IPR052756">
    <property type="entry name" value="Alkyne_AA_exporter"/>
</dbReference>
<evidence type="ECO:0000313" key="4">
    <source>
        <dbReference type="EMBL" id="MFC6007190.1"/>
    </source>
</evidence>
<proteinExistence type="inferred from homology"/>
<dbReference type="EMBL" id="JBHSRD010000003">
    <property type="protein sequence ID" value="MFC6007190.1"/>
    <property type="molecule type" value="Genomic_DNA"/>
</dbReference>
<evidence type="ECO:0000313" key="5">
    <source>
        <dbReference type="Proteomes" id="UP001596189"/>
    </source>
</evidence>
<feature type="transmembrane region" description="Helical" evidence="2">
    <location>
        <begin position="223"/>
        <end position="245"/>
    </location>
</feature>
<name>A0ABW1JDE7_9ACTN</name>
<feature type="transmembrane region" description="Helical" evidence="2">
    <location>
        <begin position="38"/>
        <end position="58"/>
    </location>
</feature>
<evidence type="ECO:0000259" key="3">
    <source>
        <dbReference type="Pfam" id="PF00892"/>
    </source>
</evidence>
<feature type="transmembrane region" description="Helical" evidence="2">
    <location>
        <begin position="252"/>
        <end position="271"/>
    </location>
</feature>
<feature type="transmembrane region" description="Helical" evidence="2">
    <location>
        <begin position="79"/>
        <end position="97"/>
    </location>
</feature>
<reference evidence="5" key="1">
    <citation type="journal article" date="2019" name="Int. J. Syst. Evol. Microbiol.">
        <title>The Global Catalogue of Microorganisms (GCM) 10K type strain sequencing project: providing services to taxonomists for standard genome sequencing and annotation.</title>
        <authorList>
            <consortium name="The Broad Institute Genomics Platform"/>
            <consortium name="The Broad Institute Genome Sequencing Center for Infectious Disease"/>
            <person name="Wu L."/>
            <person name="Ma J."/>
        </authorList>
    </citation>
    <scope>NUCLEOTIDE SEQUENCE [LARGE SCALE GENOMIC DNA]</scope>
    <source>
        <strain evidence="5">KACC 14249</strain>
    </source>
</reference>
<feature type="transmembrane region" description="Helical" evidence="2">
    <location>
        <begin position="103"/>
        <end position="126"/>
    </location>
</feature>
<dbReference type="PANTHER" id="PTHR12715">
    <property type="entry name" value="TRANSPORTER, DRUG/METABOLITE EXPORTER FAMILY"/>
    <property type="match status" value="1"/>
</dbReference>
<dbReference type="Gene3D" id="1.10.3730.20">
    <property type="match status" value="1"/>
</dbReference>
<keyword evidence="2" id="KW-0812">Transmembrane</keyword>
<sequence>MGTMTQNRRSALAIGITVLLWASAFVAIRHVGDDVSPGALTLGRCLVASLVLGGLLLARRRREGAVAAPRPTRAQWVRLVVCGVLWFGAYNVALNAAEQRVDAGTAAMLVNVGPILIAVLAGLLLGEGFPQRLLVGSLVAFAGVVLIGVSTSTADSTDGWGVVLCLAAAVAYAVAVIAQKPLLAALPALQVTWIACTIGGLCCLPFAADLWRDLTAAGPSAAWWVLYLGIFPTAIAFTTWAYALARSSAGRLGSTTYLVPPLAIALGWLLLDETPPIGAVAGGAVCLLGVALSRRRPAAPPVVGAAPVGASREAEA</sequence>
<feature type="transmembrane region" description="Helical" evidence="2">
    <location>
        <begin position="12"/>
        <end position="32"/>
    </location>
</feature>
<feature type="transmembrane region" description="Helical" evidence="2">
    <location>
        <begin position="277"/>
        <end position="293"/>
    </location>
</feature>
<dbReference type="SUPFAM" id="SSF103481">
    <property type="entry name" value="Multidrug resistance efflux transporter EmrE"/>
    <property type="match status" value="2"/>
</dbReference>
<feature type="domain" description="EamA" evidence="3">
    <location>
        <begin position="160"/>
        <end position="293"/>
    </location>
</feature>
<dbReference type="RefSeq" id="WP_345715996.1">
    <property type="nucleotide sequence ID" value="NZ_BAABFP010000004.1"/>
</dbReference>
<dbReference type="InterPro" id="IPR037185">
    <property type="entry name" value="EmrE-like"/>
</dbReference>
<dbReference type="InterPro" id="IPR000620">
    <property type="entry name" value="EamA_dom"/>
</dbReference>
<keyword evidence="5" id="KW-1185">Reference proteome</keyword>
<evidence type="ECO:0000256" key="2">
    <source>
        <dbReference type="SAM" id="Phobius"/>
    </source>
</evidence>
<feature type="domain" description="EamA" evidence="3">
    <location>
        <begin position="12"/>
        <end position="147"/>
    </location>
</feature>